<dbReference type="Pfam" id="PF14905">
    <property type="entry name" value="OMP_b-brl_3"/>
    <property type="match status" value="1"/>
</dbReference>
<feature type="domain" description="Outer membrane protein beta-barrel" evidence="1">
    <location>
        <begin position="460"/>
        <end position="909"/>
    </location>
</feature>
<dbReference type="SUPFAM" id="SSF56935">
    <property type="entry name" value="Porins"/>
    <property type="match status" value="1"/>
</dbReference>
<evidence type="ECO:0000259" key="1">
    <source>
        <dbReference type="Pfam" id="PF14905"/>
    </source>
</evidence>
<proteinExistence type="predicted"/>
<dbReference type="OrthoDB" id="1682379at2"/>
<name>A0A1I2Z902_9BACT</name>
<dbReference type="InterPro" id="IPR008969">
    <property type="entry name" value="CarboxyPept-like_regulatory"/>
</dbReference>
<dbReference type="RefSeq" id="WP_092105362.1">
    <property type="nucleotide sequence ID" value="NZ_FOOT01000012.1"/>
</dbReference>
<evidence type="ECO:0000313" key="3">
    <source>
        <dbReference type="Proteomes" id="UP000198724"/>
    </source>
</evidence>
<dbReference type="SUPFAM" id="SSF49464">
    <property type="entry name" value="Carboxypeptidase regulatory domain-like"/>
    <property type="match status" value="1"/>
</dbReference>
<dbReference type="InterPro" id="IPR041700">
    <property type="entry name" value="OMP_b-brl_3"/>
</dbReference>
<dbReference type="EMBL" id="FOOT01000012">
    <property type="protein sequence ID" value="SFH34327.1"/>
    <property type="molecule type" value="Genomic_DNA"/>
</dbReference>
<accession>A0A1I2Z902</accession>
<protein>
    <submittedName>
        <fullName evidence="2">Outer membrane protein beta-barrel family protein</fullName>
    </submittedName>
</protein>
<reference evidence="3" key="1">
    <citation type="submission" date="2016-10" db="EMBL/GenBank/DDBJ databases">
        <authorList>
            <person name="Varghese N."/>
            <person name="Submissions S."/>
        </authorList>
    </citation>
    <scope>NUCLEOTIDE SEQUENCE [LARGE SCALE GENOMIC DNA]</scope>
    <source>
        <strain evidence="3">LP51</strain>
    </source>
</reference>
<keyword evidence="3" id="KW-1185">Reference proteome</keyword>
<dbReference type="Proteomes" id="UP000198724">
    <property type="component" value="Unassembled WGS sequence"/>
</dbReference>
<organism evidence="2 3">
    <name type="scientific">Pontibacter chinhatensis</name>
    <dbReference type="NCBI Taxonomy" id="1436961"/>
    <lineage>
        <taxon>Bacteria</taxon>
        <taxon>Pseudomonadati</taxon>
        <taxon>Bacteroidota</taxon>
        <taxon>Cytophagia</taxon>
        <taxon>Cytophagales</taxon>
        <taxon>Hymenobacteraceae</taxon>
        <taxon>Pontibacter</taxon>
    </lineage>
</organism>
<sequence>MKLLLIFTLLLLVLYPEHSFSQSQKGELKGILLDAETKEALPYAAVAVYTASDTAMVTFRMSDEKGVFRVSGLPFGRELRAVITMMGFKVYRKEFILSAEQPVLDLGELKMEPSSELLSEVLVVAETPPVLVRNDTLEFNASSFKTLPTALVEDLLKKLPGVAVDAAGNISVNGKTVHKILVDGKEFFGSDPTIASRNLPADVIEKVQVMNDPEVVRRDPYLPENEIPQVVNLTFKKGVKKGMFGKVYGGIGTDNRYEGGGLINTFRDTTQLSLLGYSNNLNRPGFGMGDMRKIGGFDRSGMNSVAMSGSGYELNGVSFGGMGEGVQQSSGGGANFNTVTKNGIKLNLQYFYGGIDEEVSQHVDARQSLGRDTLITRRSRDQNSRSHKHQIGGKLEWKLDSLTEFYFRPSILLGQSTARQKELTNTYRNTGRMINEGNNNERLEGDTDSFAGTYSLSRLFAKKGRVFSLFGTYKYGTTLQDKYNLALNRFFEPQPQTAELNQLRNEGRDNLGVRNTLAYIEPLSKNLGAVIRLNSHYFKEDNAVSTYAYDPENNDYDVLLDDFSTLFDRKGWRNYVTTGLNWKKGKLTMEPAVEFMSLNIKTAFREGKPILQDYLYAFPSLRVRWKELNLSYSSALREPGAADIQPVVDNANPLFIRYGDPALAPTVSHTFNLNFYKYDFNKSLNYNLFAYGSINRDDITRERTIGPDGVQTSRPVNTDGNWQVNGMARVSKEFKYDSGRRFSLGASAGGGYRKMLIILNGVRSYGQIVNFNPSVNAGINLNDKLEFYQTLRVSMNRSRYEEDVFDSYNTLFRAATSRLVLRVPKRVVWEAYLEQWHTSDAVPGLQDSYSRLTAAVTFLFLKDDRAQLKLSVFDLLDQNISANRFIRENMIEDVRATALTRYGMVTFIYDIRNFGGKARSESRNTLFRF</sequence>
<evidence type="ECO:0000313" key="2">
    <source>
        <dbReference type="EMBL" id="SFH34327.1"/>
    </source>
</evidence>
<dbReference type="AlphaFoldDB" id="A0A1I2Z902"/>
<dbReference type="STRING" id="1436961.SAMN05421739_11243"/>
<gene>
    <name evidence="2" type="ORF">SAMN05421739_11243</name>
</gene>